<organism evidence="16 17">
    <name type="scientific">Rhodanobacter glycinis</name>
    <dbReference type="NCBI Taxonomy" id="582702"/>
    <lineage>
        <taxon>Bacteria</taxon>
        <taxon>Pseudomonadati</taxon>
        <taxon>Pseudomonadota</taxon>
        <taxon>Gammaproteobacteria</taxon>
        <taxon>Lysobacterales</taxon>
        <taxon>Rhodanobacteraceae</taxon>
        <taxon>Rhodanobacter</taxon>
    </lineage>
</organism>
<keyword evidence="8 12" id="KW-0798">TonB box</keyword>
<evidence type="ECO:0000256" key="13">
    <source>
        <dbReference type="SAM" id="Phobius"/>
    </source>
</evidence>
<evidence type="ECO:0000256" key="4">
    <source>
        <dbReference type="ARBA" id="ARBA00022496"/>
    </source>
</evidence>
<evidence type="ECO:0000256" key="2">
    <source>
        <dbReference type="ARBA" id="ARBA00022448"/>
    </source>
</evidence>
<dbReference type="AlphaFoldDB" id="A0A502C6R3"/>
<feature type="transmembrane region" description="Helical" evidence="13">
    <location>
        <begin position="44"/>
        <end position="65"/>
    </location>
</feature>
<keyword evidence="4" id="KW-0410">Iron transport</keyword>
<keyword evidence="9 11" id="KW-0472">Membrane</keyword>
<evidence type="ECO:0000259" key="15">
    <source>
        <dbReference type="Pfam" id="PF07715"/>
    </source>
</evidence>
<dbReference type="Pfam" id="PF07715">
    <property type="entry name" value="Plug"/>
    <property type="match status" value="1"/>
</dbReference>
<dbReference type="PANTHER" id="PTHR32552">
    <property type="entry name" value="FERRICHROME IRON RECEPTOR-RELATED"/>
    <property type="match status" value="1"/>
</dbReference>
<dbReference type="EMBL" id="RCZO01000005">
    <property type="protein sequence ID" value="TPG08503.1"/>
    <property type="molecule type" value="Genomic_DNA"/>
</dbReference>
<keyword evidence="7" id="KW-0406">Ion transport</keyword>
<evidence type="ECO:0000256" key="5">
    <source>
        <dbReference type="ARBA" id="ARBA00022692"/>
    </source>
</evidence>
<comment type="caution">
    <text evidence="16">The sequence shown here is derived from an EMBL/GenBank/DDBJ whole genome shotgun (WGS) entry which is preliminary data.</text>
</comment>
<dbReference type="PROSITE" id="PS52016">
    <property type="entry name" value="TONB_DEPENDENT_REC_3"/>
    <property type="match status" value="1"/>
</dbReference>
<evidence type="ECO:0000256" key="7">
    <source>
        <dbReference type="ARBA" id="ARBA00023065"/>
    </source>
</evidence>
<dbReference type="Pfam" id="PF00593">
    <property type="entry name" value="TonB_dep_Rec_b-barrel"/>
    <property type="match status" value="1"/>
</dbReference>
<dbReference type="InterPro" id="IPR039426">
    <property type="entry name" value="TonB-dep_rcpt-like"/>
</dbReference>
<dbReference type="CDD" id="cd01347">
    <property type="entry name" value="ligand_gated_channel"/>
    <property type="match status" value="1"/>
</dbReference>
<evidence type="ECO:0000256" key="6">
    <source>
        <dbReference type="ARBA" id="ARBA00023004"/>
    </source>
</evidence>
<keyword evidence="5 11" id="KW-0812">Transmembrane</keyword>
<feature type="domain" description="TonB-dependent receptor plug" evidence="15">
    <location>
        <begin position="98"/>
        <end position="205"/>
    </location>
</feature>
<accession>A0A502C6R3</accession>
<dbReference type="Proteomes" id="UP000319486">
    <property type="component" value="Unassembled WGS sequence"/>
</dbReference>
<keyword evidence="3 11" id="KW-1134">Transmembrane beta strand</keyword>
<dbReference type="InterPro" id="IPR012910">
    <property type="entry name" value="Plug_dom"/>
</dbReference>
<keyword evidence="10 11" id="KW-0998">Cell outer membrane</keyword>
<keyword evidence="17" id="KW-1185">Reference proteome</keyword>
<reference evidence="16 17" key="1">
    <citation type="journal article" date="2019" name="Environ. Microbiol.">
        <title>Species interactions and distinct microbial communities in high Arctic permafrost affected cryosols are associated with the CH4 and CO2 gas fluxes.</title>
        <authorList>
            <person name="Altshuler I."/>
            <person name="Hamel J."/>
            <person name="Turney S."/>
            <person name="Magnuson E."/>
            <person name="Levesque R."/>
            <person name="Greer C."/>
            <person name="Whyte L.G."/>
        </authorList>
    </citation>
    <scope>NUCLEOTIDE SEQUENCE [LARGE SCALE GENOMIC DNA]</scope>
    <source>
        <strain evidence="16 17">S13Y</strain>
    </source>
</reference>
<evidence type="ECO:0000313" key="16">
    <source>
        <dbReference type="EMBL" id="TPG08503.1"/>
    </source>
</evidence>
<evidence type="ECO:0000256" key="9">
    <source>
        <dbReference type="ARBA" id="ARBA00023136"/>
    </source>
</evidence>
<dbReference type="PANTHER" id="PTHR32552:SF81">
    <property type="entry name" value="TONB-DEPENDENT OUTER MEMBRANE RECEPTOR"/>
    <property type="match status" value="1"/>
</dbReference>
<proteinExistence type="inferred from homology"/>
<evidence type="ECO:0000256" key="12">
    <source>
        <dbReference type="RuleBase" id="RU003357"/>
    </source>
</evidence>
<dbReference type="SUPFAM" id="SSF56935">
    <property type="entry name" value="Porins"/>
    <property type="match status" value="1"/>
</dbReference>
<keyword evidence="13" id="KW-1133">Transmembrane helix</keyword>
<gene>
    <name evidence="16" type="ORF">EAH88_09610</name>
</gene>
<feature type="domain" description="TonB-dependent receptor-like beta-barrel" evidence="14">
    <location>
        <begin position="311"/>
        <end position="745"/>
    </location>
</feature>
<evidence type="ECO:0000256" key="11">
    <source>
        <dbReference type="PROSITE-ProRule" id="PRU01360"/>
    </source>
</evidence>
<dbReference type="InterPro" id="IPR000531">
    <property type="entry name" value="Beta-barrel_TonB"/>
</dbReference>
<name>A0A502C6R3_9GAMM</name>
<dbReference type="GO" id="GO:0006826">
    <property type="term" value="P:iron ion transport"/>
    <property type="evidence" value="ECO:0007669"/>
    <property type="project" value="UniProtKB-KW"/>
</dbReference>
<keyword evidence="2 11" id="KW-0813">Transport</keyword>
<evidence type="ECO:0000256" key="8">
    <source>
        <dbReference type="ARBA" id="ARBA00023077"/>
    </source>
</evidence>
<evidence type="ECO:0000256" key="1">
    <source>
        <dbReference type="ARBA" id="ARBA00004571"/>
    </source>
</evidence>
<keyword evidence="16" id="KW-0675">Receptor</keyword>
<dbReference type="InterPro" id="IPR036942">
    <property type="entry name" value="Beta-barrel_TonB_sf"/>
</dbReference>
<dbReference type="Gene3D" id="2.40.170.20">
    <property type="entry name" value="TonB-dependent receptor, beta-barrel domain"/>
    <property type="match status" value="1"/>
</dbReference>
<evidence type="ECO:0000256" key="3">
    <source>
        <dbReference type="ARBA" id="ARBA00022452"/>
    </source>
</evidence>
<evidence type="ECO:0000313" key="17">
    <source>
        <dbReference type="Proteomes" id="UP000319486"/>
    </source>
</evidence>
<protein>
    <submittedName>
        <fullName evidence="16">TonB-dependent receptor</fullName>
    </submittedName>
</protein>
<sequence>MRERGPGSDCCHLKETDLWVTSVKAIRRGKLVNKQNPYQMKSRALSKATFVALFGATVVSSLAFVQPAFAQTSEPAKPDHAKNLQQVMVTAQKKSESEQEVPISMTVVEAADLLNTGASKLDDYYAQIPGLSVNDRGSGRTTLVIRGVSAGQQLNPTVGVMIDDAPFGSSTTDYSISDIDPFDIDHIEVLRGPQGTLYGSSSMGGLIKFAMIDPNSDALSGRVQSDVSSTEHGTMGYAARAAINLPLIKDKLALRISAFHRHDPGYVDDPGQGKHNVNDGDADGGRVSALWNVTGSLKVRASAMAQNSSVNGGARVDMLRNSYTPVDGPYDHRRLPGTDSGNVKTRIYTLQVEDSFGWADFHSVSSYNQYKLVGPQDVTGTFGGLVNLIYGVPGLGVRIDNNNRTGKFTQEFRLSSPDDGRQLSWLGGVFFTNEHTAGYQALVAVDRATGADAGLGLMYEDIYPSTYKEKAAFGNVTYKFTDAFDVQLGGRFSSTRQSFANNYDGPLNGGPSSDSEGASNNVWTYSFSPRYRFNPNVMMYGRVSTGYRAGGANALLMDDRGIFPGQYKSDSLTSYEWGLKGDFADHALTLDTSLFYIDWTNIQLSEVSQATGNSYYVNAGSAKSEGAEASLSWRPLRGLTIAGNAAYTRAVLTEDTPDGTYGRSGDRLPFSPLWSGNLSADYTFPLHGSLDGNVGAGITYVGDRESDFTASAQAQRFMLRSYTTAQLHAGVQSMDWSVSLYVKNLTDARGYLSATAQNATTGVSSYGLLLIQPRTVGVSATYSF</sequence>
<keyword evidence="6" id="KW-0408">Iron</keyword>
<comment type="similarity">
    <text evidence="11 12">Belongs to the TonB-dependent receptor family.</text>
</comment>
<comment type="subcellular location">
    <subcellularLocation>
        <location evidence="1 11">Cell outer membrane</location>
        <topology evidence="1 11">Multi-pass membrane protein</topology>
    </subcellularLocation>
</comment>
<evidence type="ECO:0000256" key="10">
    <source>
        <dbReference type="ARBA" id="ARBA00023237"/>
    </source>
</evidence>
<evidence type="ECO:0000259" key="14">
    <source>
        <dbReference type="Pfam" id="PF00593"/>
    </source>
</evidence>
<dbReference type="GO" id="GO:0009279">
    <property type="term" value="C:cell outer membrane"/>
    <property type="evidence" value="ECO:0007669"/>
    <property type="project" value="UniProtKB-SubCell"/>
</dbReference>